<reference evidence="2" key="1">
    <citation type="journal article" date="2023" name="Front. Plant Sci.">
        <title>Chromosomal-level genome assembly of Melastoma candidum provides insights into trichome evolution.</title>
        <authorList>
            <person name="Zhong Y."/>
            <person name="Wu W."/>
            <person name="Sun C."/>
            <person name="Zou P."/>
            <person name="Liu Y."/>
            <person name="Dai S."/>
            <person name="Zhou R."/>
        </authorList>
    </citation>
    <scope>NUCLEOTIDE SEQUENCE [LARGE SCALE GENOMIC DNA]</scope>
</reference>
<dbReference type="Proteomes" id="UP001057402">
    <property type="component" value="Chromosome 4"/>
</dbReference>
<organism evidence="1 2">
    <name type="scientific">Melastoma candidum</name>
    <dbReference type="NCBI Taxonomy" id="119954"/>
    <lineage>
        <taxon>Eukaryota</taxon>
        <taxon>Viridiplantae</taxon>
        <taxon>Streptophyta</taxon>
        <taxon>Embryophyta</taxon>
        <taxon>Tracheophyta</taxon>
        <taxon>Spermatophyta</taxon>
        <taxon>Magnoliopsida</taxon>
        <taxon>eudicotyledons</taxon>
        <taxon>Gunneridae</taxon>
        <taxon>Pentapetalae</taxon>
        <taxon>rosids</taxon>
        <taxon>malvids</taxon>
        <taxon>Myrtales</taxon>
        <taxon>Melastomataceae</taxon>
        <taxon>Melastomatoideae</taxon>
        <taxon>Melastomateae</taxon>
        <taxon>Melastoma</taxon>
    </lineage>
</organism>
<accession>A0ACB9R9S7</accession>
<proteinExistence type="predicted"/>
<evidence type="ECO:0000313" key="1">
    <source>
        <dbReference type="EMBL" id="KAI4374178.1"/>
    </source>
</evidence>
<dbReference type="EMBL" id="CM042883">
    <property type="protein sequence ID" value="KAI4374178.1"/>
    <property type="molecule type" value="Genomic_DNA"/>
</dbReference>
<sequence length="223" mass="25507">MAILPSLSTKLPALFLAISLFHGVVRPAATATNSTKGFVAVPLKKSNFEIQRPYDLALAKRYSFKDGVHKLWVYSNDLPHSLDSHTRPRTEIRIRGYDYSSGVWQFEGHGYVPKGTTGVAVMQVFGAAGHATTAMIRVYNGSLYYYRHNLLSPDIYDRWFKLNVIHDVEVSRVEIYVDNELKLTTRGQSGKNHFFKCGVYTQDDASRYLESRWKEIRILRREA</sequence>
<evidence type="ECO:0000313" key="2">
    <source>
        <dbReference type="Proteomes" id="UP001057402"/>
    </source>
</evidence>
<name>A0ACB9R9S7_9MYRT</name>
<gene>
    <name evidence="1" type="ORF">MLD38_012202</name>
</gene>
<keyword evidence="2" id="KW-1185">Reference proteome</keyword>
<comment type="caution">
    <text evidence="1">The sequence shown here is derived from an EMBL/GenBank/DDBJ whole genome shotgun (WGS) entry which is preliminary data.</text>
</comment>
<protein>
    <submittedName>
        <fullName evidence="1">Uncharacterized protein</fullName>
    </submittedName>
</protein>